<comment type="similarity">
    <text evidence="3">Belongs to the alpha-ketoglutarate dehydrogenase component 4 family.</text>
</comment>
<evidence type="ECO:0000256" key="3">
    <source>
        <dbReference type="ARBA" id="ARBA00043970"/>
    </source>
</evidence>
<dbReference type="GO" id="GO:0005739">
    <property type="term" value="C:mitochondrion"/>
    <property type="evidence" value="ECO:0007669"/>
    <property type="project" value="UniProtKB-SubCell"/>
</dbReference>
<gene>
    <name evidence="4" type="ORF">FA15DRAFT_622841</name>
</gene>
<dbReference type="Proteomes" id="UP000307440">
    <property type="component" value="Unassembled WGS sequence"/>
</dbReference>
<keyword evidence="2" id="KW-0496">Mitochondrion</keyword>
<dbReference type="AlphaFoldDB" id="A0A5C3KPG2"/>
<evidence type="ECO:0000256" key="2">
    <source>
        <dbReference type="ARBA" id="ARBA00023128"/>
    </source>
</evidence>
<dbReference type="GO" id="GO:0006103">
    <property type="term" value="P:2-oxoglutarate metabolic process"/>
    <property type="evidence" value="ECO:0007669"/>
    <property type="project" value="InterPro"/>
</dbReference>
<organism evidence="4 5">
    <name type="scientific">Coprinopsis marcescibilis</name>
    <name type="common">Agaric fungus</name>
    <name type="synonym">Psathyrella marcescibilis</name>
    <dbReference type="NCBI Taxonomy" id="230819"/>
    <lineage>
        <taxon>Eukaryota</taxon>
        <taxon>Fungi</taxon>
        <taxon>Dikarya</taxon>
        <taxon>Basidiomycota</taxon>
        <taxon>Agaricomycotina</taxon>
        <taxon>Agaricomycetes</taxon>
        <taxon>Agaricomycetidae</taxon>
        <taxon>Agaricales</taxon>
        <taxon>Agaricineae</taxon>
        <taxon>Psathyrellaceae</taxon>
        <taxon>Coprinopsis</taxon>
    </lineage>
</organism>
<proteinExistence type="inferred from homology"/>
<dbReference type="EMBL" id="ML210247">
    <property type="protein sequence ID" value="TFK22186.1"/>
    <property type="molecule type" value="Genomic_DNA"/>
</dbReference>
<evidence type="ECO:0000256" key="1">
    <source>
        <dbReference type="ARBA" id="ARBA00004173"/>
    </source>
</evidence>
<keyword evidence="5" id="KW-1185">Reference proteome</keyword>
<accession>A0A5C3KPG2</accession>
<reference evidence="4 5" key="1">
    <citation type="journal article" date="2019" name="Nat. Ecol. Evol.">
        <title>Megaphylogeny resolves global patterns of mushroom evolution.</title>
        <authorList>
            <person name="Varga T."/>
            <person name="Krizsan K."/>
            <person name="Foldi C."/>
            <person name="Dima B."/>
            <person name="Sanchez-Garcia M."/>
            <person name="Sanchez-Ramirez S."/>
            <person name="Szollosi G.J."/>
            <person name="Szarkandi J.G."/>
            <person name="Papp V."/>
            <person name="Albert L."/>
            <person name="Andreopoulos W."/>
            <person name="Angelini C."/>
            <person name="Antonin V."/>
            <person name="Barry K.W."/>
            <person name="Bougher N.L."/>
            <person name="Buchanan P."/>
            <person name="Buyck B."/>
            <person name="Bense V."/>
            <person name="Catcheside P."/>
            <person name="Chovatia M."/>
            <person name="Cooper J."/>
            <person name="Damon W."/>
            <person name="Desjardin D."/>
            <person name="Finy P."/>
            <person name="Geml J."/>
            <person name="Haridas S."/>
            <person name="Hughes K."/>
            <person name="Justo A."/>
            <person name="Karasinski D."/>
            <person name="Kautmanova I."/>
            <person name="Kiss B."/>
            <person name="Kocsube S."/>
            <person name="Kotiranta H."/>
            <person name="LaButti K.M."/>
            <person name="Lechner B.E."/>
            <person name="Liimatainen K."/>
            <person name="Lipzen A."/>
            <person name="Lukacs Z."/>
            <person name="Mihaltcheva S."/>
            <person name="Morgado L.N."/>
            <person name="Niskanen T."/>
            <person name="Noordeloos M.E."/>
            <person name="Ohm R.A."/>
            <person name="Ortiz-Santana B."/>
            <person name="Ovrebo C."/>
            <person name="Racz N."/>
            <person name="Riley R."/>
            <person name="Savchenko A."/>
            <person name="Shiryaev A."/>
            <person name="Soop K."/>
            <person name="Spirin V."/>
            <person name="Szebenyi C."/>
            <person name="Tomsovsky M."/>
            <person name="Tulloss R.E."/>
            <person name="Uehling J."/>
            <person name="Grigoriev I.V."/>
            <person name="Vagvolgyi C."/>
            <person name="Papp T."/>
            <person name="Martin F.M."/>
            <person name="Miettinen O."/>
            <person name="Hibbett D.S."/>
            <person name="Nagy L.G."/>
        </authorList>
    </citation>
    <scope>NUCLEOTIDE SEQUENCE [LARGE SCALE GENOMIC DNA]</scope>
    <source>
        <strain evidence="4 5">CBS 121175</strain>
    </source>
</reference>
<comment type="subcellular location">
    <subcellularLocation>
        <location evidence="1">Mitochondrion</location>
    </subcellularLocation>
</comment>
<dbReference type="OrthoDB" id="2116030at2759"/>
<dbReference type="InterPro" id="IPR020373">
    <property type="entry name" value="Kgd4/YMR-31"/>
</dbReference>
<evidence type="ECO:0000313" key="5">
    <source>
        <dbReference type="Proteomes" id="UP000307440"/>
    </source>
</evidence>
<name>A0A5C3KPG2_COPMA</name>
<dbReference type="Pfam" id="PF10937">
    <property type="entry name" value="Kgd4-YMR31"/>
    <property type="match status" value="1"/>
</dbReference>
<sequence length="103" mass="11565">MKATLRFCSQFRKPSIHFIGKRQIPSTRDIPHPHPAAPPEYQRVFTAQDASTQSTPSTPVSKEGTTAAAYVHFWEAPSHIWRPRVSQLSDKEMDSIMSGGATW</sequence>
<evidence type="ECO:0000313" key="4">
    <source>
        <dbReference type="EMBL" id="TFK22186.1"/>
    </source>
</evidence>
<protein>
    <submittedName>
        <fullName evidence="4">Uncharacterized protein</fullName>
    </submittedName>
</protein>